<gene>
    <name evidence="1" type="ORF">LVIROSA_LOCUS6204</name>
</gene>
<evidence type="ECO:0000313" key="1">
    <source>
        <dbReference type="EMBL" id="CAH1418621.1"/>
    </source>
</evidence>
<name>A0AAU9LZH6_9ASTR</name>
<protein>
    <submittedName>
        <fullName evidence="1">Uncharacterized protein</fullName>
    </submittedName>
</protein>
<comment type="caution">
    <text evidence="1">The sequence shown here is derived from an EMBL/GenBank/DDBJ whole genome shotgun (WGS) entry which is preliminary data.</text>
</comment>
<sequence>MNSMCKRYTLRRFCGTVFLEFFIIQKSEVKRSLHIVTADVVVRDRINATLEVEERKIEEMLYPKILAKNEVVQRKTLKIFNNGNTIRHSSTLLELSTRRFRMKSEMYQMSLLELKLDVLKNIKACQGTKMASISHRGISDSSIAYVFCCKCCIWRYAFKF</sequence>
<proteinExistence type="predicted"/>
<keyword evidence="2" id="KW-1185">Reference proteome</keyword>
<reference evidence="1 2" key="1">
    <citation type="submission" date="2022-01" db="EMBL/GenBank/DDBJ databases">
        <authorList>
            <person name="Xiong W."/>
            <person name="Schranz E."/>
        </authorList>
    </citation>
    <scope>NUCLEOTIDE SEQUENCE [LARGE SCALE GENOMIC DNA]</scope>
</reference>
<evidence type="ECO:0000313" key="2">
    <source>
        <dbReference type="Proteomes" id="UP001157418"/>
    </source>
</evidence>
<dbReference type="EMBL" id="CAKMRJ010000113">
    <property type="protein sequence ID" value="CAH1418621.1"/>
    <property type="molecule type" value="Genomic_DNA"/>
</dbReference>
<dbReference type="AlphaFoldDB" id="A0AAU9LZH6"/>
<accession>A0AAU9LZH6</accession>
<dbReference type="Proteomes" id="UP001157418">
    <property type="component" value="Unassembled WGS sequence"/>
</dbReference>
<organism evidence="1 2">
    <name type="scientific">Lactuca virosa</name>
    <dbReference type="NCBI Taxonomy" id="75947"/>
    <lineage>
        <taxon>Eukaryota</taxon>
        <taxon>Viridiplantae</taxon>
        <taxon>Streptophyta</taxon>
        <taxon>Embryophyta</taxon>
        <taxon>Tracheophyta</taxon>
        <taxon>Spermatophyta</taxon>
        <taxon>Magnoliopsida</taxon>
        <taxon>eudicotyledons</taxon>
        <taxon>Gunneridae</taxon>
        <taxon>Pentapetalae</taxon>
        <taxon>asterids</taxon>
        <taxon>campanulids</taxon>
        <taxon>Asterales</taxon>
        <taxon>Asteraceae</taxon>
        <taxon>Cichorioideae</taxon>
        <taxon>Cichorieae</taxon>
        <taxon>Lactucinae</taxon>
        <taxon>Lactuca</taxon>
    </lineage>
</organism>